<reference evidence="1 2" key="1">
    <citation type="journal article" date="2024" name="J Genomics">
        <title>Draft genome sequencing and assembly of Favolaschia claudopus CIRM-BRFM 2984 isolated from oak limbs.</title>
        <authorList>
            <person name="Navarro D."/>
            <person name="Drula E."/>
            <person name="Chaduli D."/>
            <person name="Cazenave R."/>
            <person name="Ahrendt S."/>
            <person name="Wang J."/>
            <person name="Lipzen A."/>
            <person name="Daum C."/>
            <person name="Barry K."/>
            <person name="Grigoriev I.V."/>
            <person name="Favel A."/>
            <person name="Rosso M.N."/>
            <person name="Martin F."/>
        </authorList>
    </citation>
    <scope>NUCLEOTIDE SEQUENCE [LARGE SCALE GENOMIC DNA]</scope>
    <source>
        <strain evidence="1 2">CIRM-BRFM 2984</strain>
    </source>
</reference>
<dbReference type="Proteomes" id="UP001362999">
    <property type="component" value="Unassembled WGS sequence"/>
</dbReference>
<dbReference type="AlphaFoldDB" id="A0AAV9ZJC9"/>
<evidence type="ECO:0000313" key="1">
    <source>
        <dbReference type="EMBL" id="KAK6983999.1"/>
    </source>
</evidence>
<accession>A0AAV9ZJC9</accession>
<dbReference type="EMBL" id="JAWWNJ010000143">
    <property type="protein sequence ID" value="KAK6983999.1"/>
    <property type="molecule type" value="Genomic_DNA"/>
</dbReference>
<gene>
    <name evidence="1" type="ORF">R3P38DRAFT_3456300</name>
</gene>
<sequence>MEKVQNNVLSGSDSESRLPSDLERLIFETTAQIIKAWLEPLLYRVVLVSSEVRHSFRTIPVNTFVNLIKSKPPGFFEIAVRHLMWCPGEISPTNLDLVLAACSRVMNLFLLVDIITPAELTASNQLRFLTRLALRIDSLHIADLCSPFLQNVTHLELLDVEFERHVNLAASLSAVPKLTHLSINFGLGDADLYARIRDLTQLKCIVFIGSGQAAIDEMLLSAENELDARLVCLFQTDFHKDWYQGASTGDDYWAFADEFIAAKRKGSVDRSRDIISDNDTSWRANDKLSISA</sequence>
<keyword evidence="2" id="KW-1185">Reference proteome</keyword>
<protein>
    <submittedName>
        <fullName evidence="1">Uncharacterized protein</fullName>
    </submittedName>
</protein>
<evidence type="ECO:0000313" key="2">
    <source>
        <dbReference type="Proteomes" id="UP001362999"/>
    </source>
</evidence>
<comment type="caution">
    <text evidence="1">The sequence shown here is derived from an EMBL/GenBank/DDBJ whole genome shotgun (WGS) entry which is preliminary data.</text>
</comment>
<name>A0AAV9ZJC9_9AGAR</name>
<proteinExistence type="predicted"/>
<organism evidence="1 2">
    <name type="scientific">Favolaschia claudopus</name>
    <dbReference type="NCBI Taxonomy" id="2862362"/>
    <lineage>
        <taxon>Eukaryota</taxon>
        <taxon>Fungi</taxon>
        <taxon>Dikarya</taxon>
        <taxon>Basidiomycota</taxon>
        <taxon>Agaricomycotina</taxon>
        <taxon>Agaricomycetes</taxon>
        <taxon>Agaricomycetidae</taxon>
        <taxon>Agaricales</taxon>
        <taxon>Marasmiineae</taxon>
        <taxon>Mycenaceae</taxon>
        <taxon>Favolaschia</taxon>
    </lineage>
</organism>